<feature type="domain" description="Gasdermin pore forming" evidence="12">
    <location>
        <begin position="1"/>
        <end position="226"/>
    </location>
</feature>
<dbReference type="InterPro" id="IPR041263">
    <property type="entry name" value="Gasdermin_PUB"/>
</dbReference>
<dbReference type="EMBL" id="JAHHUM010001454">
    <property type="protein sequence ID" value="KAK5611973.1"/>
    <property type="molecule type" value="Genomic_DNA"/>
</dbReference>
<evidence type="ECO:0000313" key="14">
    <source>
        <dbReference type="EMBL" id="KAK5611973.1"/>
    </source>
</evidence>
<dbReference type="PANTHER" id="PTHR15207">
    <property type="entry name" value="NONSYNDROMIC HEARING IMPAIRMENT PROTEIN"/>
    <property type="match status" value="1"/>
</dbReference>
<evidence type="ECO:0000256" key="4">
    <source>
        <dbReference type="ARBA" id="ARBA00022452"/>
    </source>
</evidence>
<sequence length="475" mass="52942">MFAAKTSAVLKSVGAEEDLISNSNLSQKVDLLTLVRVSEGKFFQYPKYTTMHCTLPELMEEQEEFSPEVEEELLVEHFKTSSEIHGTAELKGSHEVVGEAAISAKCDSVDGLVKSVSIMKKKANLKAVRKTFSGRKLKQESIKLLKLKEKDKLAFVHQTVYNTEPVQMIKTSDQGGSISASCQKIMNLLFKGSRKEETTFTVPGKATFAFGLQEIMFEDEKMEIPFESWTHKKNSEENHQPVTVCLTVGGLLGEQLCHLLETFEPIQVVVQSAGLFSHDSIDSDLMQQVREGIKMKEFLLKPLTDLPESTRQDLLKKLQEVLEEGDALSLLEETLDQCSKGDYERPQSKVVSSFMDLLDKSKVSTKVKDAVHLLVSAMDALPEVKLRPLTSCRPEALTVLSQLVDSLKDEGGACLPEFPPAPLQQDGELRWAAELLCSCDETLTELSNSWDRPPEILLEVLALTVLGVHMLQPRE</sequence>
<dbReference type="Proteomes" id="UP001311232">
    <property type="component" value="Unassembled WGS sequence"/>
</dbReference>
<dbReference type="GO" id="GO:0005886">
    <property type="term" value="C:plasma membrane"/>
    <property type="evidence" value="ECO:0007669"/>
    <property type="project" value="UniProtKB-SubCell"/>
</dbReference>
<dbReference type="InterPro" id="IPR040460">
    <property type="entry name" value="Gasdermin_pore"/>
</dbReference>
<evidence type="ECO:0000259" key="12">
    <source>
        <dbReference type="Pfam" id="PF04598"/>
    </source>
</evidence>
<protein>
    <submittedName>
        <fullName evidence="14">Uncharacterized protein</fullName>
    </submittedName>
</protein>
<dbReference type="Pfam" id="PF04598">
    <property type="entry name" value="Gasdermin"/>
    <property type="match status" value="1"/>
</dbReference>
<evidence type="ECO:0000256" key="2">
    <source>
        <dbReference type="ARBA" id="ARBA00004651"/>
    </source>
</evidence>
<dbReference type="AlphaFoldDB" id="A0AAV9RSX3"/>
<dbReference type="InterPro" id="IPR042377">
    <property type="entry name" value="GSDME"/>
</dbReference>
<keyword evidence="7" id="KW-1210">Necrosis</keyword>
<keyword evidence="5" id="KW-1003">Cell membrane</keyword>
<keyword evidence="9" id="KW-0472">Membrane</keyword>
<keyword evidence="10" id="KW-0564">Palmitate</keyword>
<keyword evidence="8" id="KW-0812">Transmembrane</keyword>
<evidence type="ECO:0000313" key="15">
    <source>
        <dbReference type="Proteomes" id="UP001311232"/>
    </source>
</evidence>
<comment type="similarity">
    <text evidence="3">Belongs to the gasdermin family.</text>
</comment>
<keyword evidence="6" id="KW-0963">Cytoplasm</keyword>
<name>A0AAV9RSX3_9TELE</name>
<evidence type="ECO:0000259" key="13">
    <source>
        <dbReference type="Pfam" id="PF17708"/>
    </source>
</evidence>
<evidence type="ECO:0000256" key="9">
    <source>
        <dbReference type="ARBA" id="ARBA00023136"/>
    </source>
</evidence>
<evidence type="ECO:0000256" key="1">
    <source>
        <dbReference type="ARBA" id="ARBA00004496"/>
    </source>
</evidence>
<keyword evidence="4" id="KW-1134">Transmembrane beta strand</keyword>
<comment type="subcellular location">
    <subcellularLocation>
        <location evidence="2">Cell membrane</location>
        <topology evidence="2">Multi-pass membrane protein</topology>
    </subcellularLocation>
    <subcellularLocation>
        <location evidence="1">Cytoplasm</location>
    </subcellularLocation>
</comment>
<keyword evidence="15" id="KW-1185">Reference proteome</keyword>
<evidence type="ECO:0000256" key="3">
    <source>
        <dbReference type="ARBA" id="ARBA00009279"/>
    </source>
</evidence>
<evidence type="ECO:0000256" key="5">
    <source>
        <dbReference type="ARBA" id="ARBA00022475"/>
    </source>
</evidence>
<evidence type="ECO:0000256" key="11">
    <source>
        <dbReference type="ARBA" id="ARBA00023288"/>
    </source>
</evidence>
<evidence type="ECO:0000256" key="10">
    <source>
        <dbReference type="ARBA" id="ARBA00023139"/>
    </source>
</evidence>
<feature type="domain" description="Gasdermin PUB" evidence="13">
    <location>
        <begin position="300"/>
        <end position="444"/>
    </location>
</feature>
<dbReference type="Pfam" id="PF17708">
    <property type="entry name" value="Gasdermin_C"/>
    <property type="match status" value="1"/>
</dbReference>
<accession>A0AAV9RSX3</accession>
<evidence type="ECO:0000256" key="7">
    <source>
        <dbReference type="ARBA" id="ARBA00022590"/>
    </source>
</evidence>
<organism evidence="14 15">
    <name type="scientific">Crenichthys baileyi</name>
    <name type="common">White River springfish</name>
    <dbReference type="NCBI Taxonomy" id="28760"/>
    <lineage>
        <taxon>Eukaryota</taxon>
        <taxon>Metazoa</taxon>
        <taxon>Chordata</taxon>
        <taxon>Craniata</taxon>
        <taxon>Vertebrata</taxon>
        <taxon>Euteleostomi</taxon>
        <taxon>Actinopterygii</taxon>
        <taxon>Neopterygii</taxon>
        <taxon>Teleostei</taxon>
        <taxon>Neoteleostei</taxon>
        <taxon>Acanthomorphata</taxon>
        <taxon>Ovalentaria</taxon>
        <taxon>Atherinomorphae</taxon>
        <taxon>Cyprinodontiformes</taxon>
        <taxon>Goodeidae</taxon>
        <taxon>Crenichthys</taxon>
    </lineage>
</organism>
<dbReference type="GO" id="GO:0012501">
    <property type="term" value="P:programmed cell death"/>
    <property type="evidence" value="ECO:0007669"/>
    <property type="project" value="UniProtKB-KW"/>
</dbReference>
<proteinExistence type="inferred from homology"/>
<gene>
    <name evidence="14" type="ORF">CRENBAI_004354</name>
</gene>
<evidence type="ECO:0000256" key="6">
    <source>
        <dbReference type="ARBA" id="ARBA00022490"/>
    </source>
</evidence>
<evidence type="ECO:0000256" key="8">
    <source>
        <dbReference type="ARBA" id="ARBA00022692"/>
    </source>
</evidence>
<keyword evidence="11" id="KW-0449">Lipoprotein</keyword>
<dbReference type="PANTHER" id="PTHR15207:SF3">
    <property type="entry name" value="DEAFNESS, AUTOSOMAL DOMINANT 5-RELATED"/>
    <property type="match status" value="1"/>
</dbReference>
<reference evidence="14 15" key="1">
    <citation type="submission" date="2021-06" db="EMBL/GenBank/DDBJ databases">
        <authorList>
            <person name="Palmer J.M."/>
        </authorList>
    </citation>
    <scope>NUCLEOTIDE SEQUENCE [LARGE SCALE GENOMIC DNA]</scope>
    <source>
        <strain evidence="14 15">MEX-2019</strain>
        <tissue evidence="14">Muscle</tissue>
    </source>
</reference>
<dbReference type="GO" id="GO:0005737">
    <property type="term" value="C:cytoplasm"/>
    <property type="evidence" value="ECO:0007669"/>
    <property type="project" value="UniProtKB-SubCell"/>
</dbReference>
<comment type="caution">
    <text evidence="14">The sequence shown here is derived from an EMBL/GenBank/DDBJ whole genome shotgun (WGS) entry which is preliminary data.</text>
</comment>